<dbReference type="InterPro" id="IPR051938">
    <property type="entry name" value="Apopto_cytoskel_mod"/>
</dbReference>
<dbReference type="SMART" id="SM00271">
    <property type="entry name" value="DnaJ"/>
    <property type="match status" value="1"/>
</dbReference>
<comment type="caution">
    <text evidence="5">The sequence shown here is derived from an EMBL/GenBank/DDBJ whole genome shotgun (WGS) entry which is preliminary data.</text>
</comment>
<dbReference type="Proteomes" id="UP001153365">
    <property type="component" value="Unassembled WGS sequence"/>
</dbReference>
<dbReference type="SUPFAM" id="SSF46565">
    <property type="entry name" value="Chaperone J-domain"/>
    <property type="match status" value="1"/>
</dbReference>
<evidence type="ECO:0000313" key="5">
    <source>
        <dbReference type="EMBL" id="CAH7681691.1"/>
    </source>
</evidence>
<evidence type="ECO:0000259" key="4">
    <source>
        <dbReference type="PROSITE" id="PS50076"/>
    </source>
</evidence>
<keyword evidence="1" id="KW-0143">Chaperone</keyword>
<keyword evidence="3" id="KW-0472">Membrane</keyword>
<evidence type="ECO:0000256" key="2">
    <source>
        <dbReference type="SAM" id="MobiDB-lite"/>
    </source>
</evidence>
<dbReference type="InterPro" id="IPR001623">
    <property type="entry name" value="DnaJ_domain"/>
</dbReference>
<keyword evidence="3" id="KW-0812">Transmembrane</keyword>
<feature type="region of interest" description="Disordered" evidence="2">
    <location>
        <begin position="150"/>
        <end position="235"/>
    </location>
</feature>
<keyword evidence="3" id="KW-1133">Transmembrane helix</keyword>
<dbReference type="Pfam" id="PF00226">
    <property type="entry name" value="DnaJ"/>
    <property type="match status" value="1"/>
</dbReference>
<dbReference type="InterPro" id="IPR036869">
    <property type="entry name" value="J_dom_sf"/>
</dbReference>
<feature type="compositionally biased region" description="Basic and acidic residues" evidence="2">
    <location>
        <begin position="207"/>
        <end position="235"/>
    </location>
</feature>
<feature type="compositionally biased region" description="Polar residues" evidence="2">
    <location>
        <begin position="152"/>
        <end position="167"/>
    </location>
</feature>
<keyword evidence="6" id="KW-1185">Reference proteome</keyword>
<gene>
    <name evidence="5" type="ORF">PPACK8108_LOCUS14331</name>
</gene>
<evidence type="ECO:0000313" key="6">
    <source>
        <dbReference type="Proteomes" id="UP001153365"/>
    </source>
</evidence>
<dbReference type="PANTHER" id="PTHR44145:SF3">
    <property type="entry name" value="DNAJ HOMOLOG SUBFAMILY A MEMBER 3, MITOCHONDRIAL"/>
    <property type="match status" value="1"/>
</dbReference>
<reference evidence="5" key="1">
    <citation type="submission" date="2022-06" db="EMBL/GenBank/DDBJ databases">
        <authorList>
            <consortium name="SYNGENTA / RWTH Aachen University"/>
        </authorList>
    </citation>
    <scope>NUCLEOTIDE SEQUENCE</scope>
</reference>
<feature type="domain" description="J" evidence="4">
    <location>
        <begin position="58"/>
        <end position="123"/>
    </location>
</feature>
<evidence type="ECO:0000256" key="1">
    <source>
        <dbReference type="ARBA" id="ARBA00023186"/>
    </source>
</evidence>
<dbReference type="PRINTS" id="PR00625">
    <property type="entry name" value="JDOMAIN"/>
</dbReference>
<dbReference type="AlphaFoldDB" id="A0AAV0B4X4"/>
<name>A0AAV0B4X4_PHAPC</name>
<dbReference type="PANTHER" id="PTHR44145">
    <property type="entry name" value="DNAJ HOMOLOG SUBFAMILY A MEMBER 3, MITOCHONDRIAL"/>
    <property type="match status" value="1"/>
</dbReference>
<sequence length="265" mass="30080">MSYIRGSLNSFSDFNTIAKDLNSRSIGSSLSNPLSNRLNLQTLRSLSCYTCSRYSKLNHYKTLGLSQDATAKEIKTRFYELSKIYHPDINPSQGSSADGFKRFSEAYSVLSDPKSRSQYDKAIYTNDPVDSNTSSTCWSTTNSTRRSRANYAWSSRASKKNFNQRNQAGRDFFKVKPKDEDEQDFSRNLNRFERLARRRQGLGPEISRSEDRNGETGRTRDNGNSDQIDFRSSLDPKPKSFRQAIGLGLGLSLLYFVGINIKAMT</sequence>
<dbReference type="PROSITE" id="PS50076">
    <property type="entry name" value="DNAJ_2"/>
    <property type="match status" value="1"/>
</dbReference>
<dbReference type="CDD" id="cd06257">
    <property type="entry name" value="DnaJ"/>
    <property type="match status" value="1"/>
</dbReference>
<proteinExistence type="predicted"/>
<accession>A0AAV0B4X4</accession>
<evidence type="ECO:0000256" key="3">
    <source>
        <dbReference type="SAM" id="Phobius"/>
    </source>
</evidence>
<protein>
    <submittedName>
        <fullName evidence="5">Expressed protein</fullName>
    </submittedName>
</protein>
<dbReference type="Gene3D" id="1.10.287.110">
    <property type="entry name" value="DnaJ domain"/>
    <property type="match status" value="1"/>
</dbReference>
<organism evidence="5 6">
    <name type="scientific">Phakopsora pachyrhizi</name>
    <name type="common">Asian soybean rust disease fungus</name>
    <dbReference type="NCBI Taxonomy" id="170000"/>
    <lineage>
        <taxon>Eukaryota</taxon>
        <taxon>Fungi</taxon>
        <taxon>Dikarya</taxon>
        <taxon>Basidiomycota</taxon>
        <taxon>Pucciniomycotina</taxon>
        <taxon>Pucciniomycetes</taxon>
        <taxon>Pucciniales</taxon>
        <taxon>Phakopsoraceae</taxon>
        <taxon>Phakopsora</taxon>
    </lineage>
</organism>
<feature type="transmembrane region" description="Helical" evidence="3">
    <location>
        <begin position="241"/>
        <end position="261"/>
    </location>
</feature>
<dbReference type="EMBL" id="CALTRL010003680">
    <property type="protein sequence ID" value="CAH7681691.1"/>
    <property type="molecule type" value="Genomic_DNA"/>
</dbReference>